<dbReference type="Pfam" id="PF13960">
    <property type="entry name" value="DUF4218"/>
    <property type="match status" value="1"/>
</dbReference>
<organism evidence="2 3">
    <name type="scientific">Solanum tuberosum</name>
    <name type="common">Potato</name>
    <dbReference type="NCBI Taxonomy" id="4113"/>
    <lineage>
        <taxon>Eukaryota</taxon>
        <taxon>Viridiplantae</taxon>
        <taxon>Streptophyta</taxon>
        <taxon>Embryophyta</taxon>
        <taxon>Tracheophyta</taxon>
        <taxon>Spermatophyta</taxon>
        <taxon>Magnoliopsida</taxon>
        <taxon>eudicotyledons</taxon>
        <taxon>Gunneridae</taxon>
        <taxon>Pentapetalae</taxon>
        <taxon>asterids</taxon>
        <taxon>lamiids</taxon>
        <taxon>Solanales</taxon>
        <taxon>Solanaceae</taxon>
        <taxon>Solanoideae</taxon>
        <taxon>Solaneae</taxon>
        <taxon>Solanum</taxon>
    </lineage>
</organism>
<dbReference type="PANTHER" id="PTHR10775:SF173">
    <property type="match status" value="1"/>
</dbReference>
<dbReference type="InterPro" id="IPR004242">
    <property type="entry name" value="Transposase_21"/>
</dbReference>
<evidence type="ECO:0000313" key="2">
    <source>
        <dbReference type="EMBL" id="KAH0777523.1"/>
    </source>
</evidence>
<reference evidence="2 3" key="1">
    <citation type="journal article" date="2021" name="bioRxiv">
        <title>Chromosome-scale and haplotype-resolved genome assembly of a tetraploid potato cultivar.</title>
        <authorList>
            <person name="Sun H."/>
            <person name="Jiao W.-B."/>
            <person name="Krause K."/>
            <person name="Campoy J.A."/>
            <person name="Goel M."/>
            <person name="Folz-Donahue K."/>
            <person name="Kukat C."/>
            <person name="Huettel B."/>
            <person name="Schneeberger K."/>
        </authorList>
    </citation>
    <scope>NUCLEOTIDE SEQUENCE [LARGE SCALE GENOMIC DNA]</scope>
    <source>
        <strain evidence="2">SolTubOtavaFocal</strain>
        <tissue evidence="2">Leaves</tissue>
    </source>
</reference>
<dbReference type="InterPro" id="IPR025452">
    <property type="entry name" value="DUF4218"/>
</dbReference>
<proteinExistence type="predicted"/>
<accession>A0ABQ7WBU1</accession>
<dbReference type="Proteomes" id="UP000826656">
    <property type="component" value="Unassembled WGS sequence"/>
</dbReference>
<dbReference type="Pfam" id="PF02992">
    <property type="entry name" value="Transposase_21"/>
    <property type="match status" value="1"/>
</dbReference>
<comment type="caution">
    <text evidence="2">The sequence shown here is derived from an EMBL/GenBank/DDBJ whole genome shotgun (WGS) entry which is preliminary data.</text>
</comment>
<dbReference type="EMBL" id="JAIVGD010000003">
    <property type="protein sequence ID" value="KAH0777523.1"/>
    <property type="molecule type" value="Genomic_DNA"/>
</dbReference>
<name>A0ABQ7WBU1_SOLTU</name>
<dbReference type="PANTHER" id="PTHR10775">
    <property type="entry name" value="OS08G0208400 PROTEIN"/>
    <property type="match status" value="1"/>
</dbReference>
<protein>
    <recommendedName>
        <fullName evidence="1">DUF4218 domain-containing protein</fullName>
    </recommendedName>
</protein>
<evidence type="ECO:0000259" key="1">
    <source>
        <dbReference type="Pfam" id="PF13960"/>
    </source>
</evidence>
<feature type="domain" description="DUF4218" evidence="1">
    <location>
        <begin position="236"/>
        <end position="308"/>
    </location>
</feature>
<sequence length="827" mass="92718">MSSKTSPLMRWHHENKANDGIMRHPVDSKAWKKFDELHQSYVVEPRNVRLGLASDGFQPFGCSRTPYSIWPVVLIPYNLPPWLCMKQENFILSMLIPGPGSLGDAIDVYLQPLIDELKELSETRVCTFDASTKRNFTLHVALLWTINDFPAYGNLSGWSTKGKLACPCCNRETFSKRLTNEWGLPPNTLSGDDILDQVADLDGLPLINDQKKKIKVSHDSRVREPLIELSLFFNLLGAKCLKLEELEQIEAQIPETLCKLEKVFIPAFVDVMEHLPIHLANEAMIGGPVQYRSMYPVERCGTIVAGEIDEEDKTIDYYGELTDILELQFIGGRRLVLFRCMWFDVYDNERGVKMDEYVFAGMWCESFCLVILLMMCERMIMISTIYMIQLIGKEEELIQDDMNPSKFKKSKMGSSSKNFKQSFLPPGALARRRGQRLKSMGSVRVTAEKRNLIDQTDITLETMRSKSEKEIGHNFTSGGSVKESAKINVVPPGFDALEDETSFPNDDLEVMQENVKSKPAKENGHNITFTCSVKGSNVVQRTSIGKSKKYCVPSSDKNELAHNKNLMQPGFDPTQVDTFFPHDDLEVTGGGNRFTSPSSVRGGIGKRIMIGNNKAKENGHNITCVCSVKGSNVVQRTSIGKSKNYCVPSSDENELAHNKNLMQPGFDPIEVDTFFPRDDLEVMGRGNRFTSLSSVGGGIGKIIMIGNNKGLNSVIYDQNVIPQKTNVVCPDFDAIEGETSFPHDDHEVMQENMRSKPGKENGKNITSVGSARGSTFVQRTSIGESKGYSVVSSDMNVQAHIKIIRQPNFNPIEHATSFPHLKQYKRL</sequence>
<gene>
    <name evidence="2" type="ORF">KY290_008934</name>
</gene>
<evidence type="ECO:0000313" key="3">
    <source>
        <dbReference type="Proteomes" id="UP000826656"/>
    </source>
</evidence>
<keyword evidence="3" id="KW-1185">Reference proteome</keyword>